<feature type="transmembrane region" description="Helical" evidence="7">
    <location>
        <begin position="193"/>
        <end position="212"/>
    </location>
</feature>
<evidence type="ECO:0000256" key="1">
    <source>
        <dbReference type="ARBA" id="ARBA00004651"/>
    </source>
</evidence>
<dbReference type="PANTHER" id="PTHR30506">
    <property type="entry name" value="INNER MEMBRANE PROTEIN"/>
    <property type="match status" value="1"/>
</dbReference>
<keyword evidence="5 7" id="KW-1133">Transmembrane helix</keyword>
<keyword evidence="3" id="KW-1003">Cell membrane</keyword>
<feature type="domain" description="Glycine transporter" evidence="8">
    <location>
        <begin position="112"/>
        <end position="186"/>
    </location>
</feature>
<feature type="transmembrane region" description="Helical" evidence="7">
    <location>
        <begin position="23"/>
        <end position="44"/>
    </location>
</feature>
<keyword evidence="6 7" id="KW-0472">Membrane</keyword>
<dbReference type="AlphaFoldDB" id="A0A212T3H9"/>
<organism evidence="9 10">
    <name type="scientific">Kytococcus aerolatus</name>
    <dbReference type="NCBI Taxonomy" id="592308"/>
    <lineage>
        <taxon>Bacteria</taxon>
        <taxon>Bacillati</taxon>
        <taxon>Actinomycetota</taxon>
        <taxon>Actinomycetes</taxon>
        <taxon>Micrococcales</taxon>
        <taxon>Kytococcaceae</taxon>
        <taxon>Kytococcus</taxon>
    </lineage>
</organism>
<evidence type="ECO:0000256" key="3">
    <source>
        <dbReference type="ARBA" id="ARBA00022475"/>
    </source>
</evidence>
<feature type="domain" description="Glycine transporter" evidence="8">
    <location>
        <begin position="26"/>
        <end position="98"/>
    </location>
</feature>
<protein>
    <submittedName>
        <fullName evidence="9">Uncharacterized membrane protein YeiH</fullName>
    </submittedName>
</protein>
<dbReference type="GO" id="GO:0005886">
    <property type="term" value="C:plasma membrane"/>
    <property type="evidence" value="ECO:0007669"/>
    <property type="project" value="UniProtKB-SubCell"/>
</dbReference>
<keyword evidence="4 7" id="KW-0812">Transmembrane</keyword>
<reference evidence="9 10" key="1">
    <citation type="submission" date="2017-06" db="EMBL/GenBank/DDBJ databases">
        <authorList>
            <person name="Kim H.J."/>
            <person name="Triplett B.A."/>
        </authorList>
    </citation>
    <scope>NUCLEOTIDE SEQUENCE [LARGE SCALE GENOMIC DNA]</scope>
    <source>
        <strain evidence="9 10">DSM 22179</strain>
    </source>
</reference>
<comment type="similarity">
    <text evidence="2">Belongs to the UPF0126 family.</text>
</comment>
<keyword evidence="10" id="KW-1185">Reference proteome</keyword>
<feature type="transmembrane region" description="Helical" evidence="7">
    <location>
        <begin position="51"/>
        <end position="71"/>
    </location>
</feature>
<evidence type="ECO:0000256" key="5">
    <source>
        <dbReference type="ARBA" id="ARBA00022989"/>
    </source>
</evidence>
<sequence>MSWCHAPQGHAYTPWVHVLDPTLALLLDLIGVFAFALSGALVAVRRQLDLVGVLLLAWLAGLGGGTVRDLLLGATPPVGVSDWRLVGTAVLAGLLTFASHVALHRVRRAIRVFDAVGLAFFCVTGSLKALTLGAGPLTAVIVGVVTAAGGGVMRDVVAGQVPEVLRRELYVLPALLGSCLTVLLHHLGVLGSLTVWIVVAAVFALRMASIALDWHAPYALTTGDDL</sequence>
<evidence type="ECO:0000259" key="8">
    <source>
        <dbReference type="Pfam" id="PF03458"/>
    </source>
</evidence>
<feature type="transmembrane region" description="Helical" evidence="7">
    <location>
        <begin position="83"/>
        <end position="103"/>
    </location>
</feature>
<evidence type="ECO:0000256" key="4">
    <source>
        <dbReference type="ARBA" id="ARBA00022692"/>
    </source>
</evidence>
<dbReference type="Proteomes" id="UP000198122">
    <property type="component" value="Unassembled WGS sequence"/>
</dbReference>
<accession>A0A212T3H9</accession>
<dbReference type="EMBL" id="FYEZ01000001">
    <property type="protein sequence ID" value="SNC60565.1"/>
    <property type="molecule type" value="Genomic_DNA"/>
</dbReference>
<dbReference type="Pfam" id="PF03458">
    <property type="entry name" value="Gly_transporter"/>
    <property type="match status" value="2"/>
</dbReference>
<evidence type="ECO:0000313" key="9">
    <source>
        <dbReference type="EMBL" id="SNC60565.1"/>
    </source>
</evidence>
<evidence type="ECO:0000313" key="10">
    <source>
        <dbReference type="Proteomes" id="UP000198122"/>
    </source>
</evidence>
<evidence type="ECO:0000256" key="6">
    <source>
        <dbReference type="ARBA" id="ARBA00023136"/>
    </source>
</evidence>
<comment type="subcellular location">
    <subcellularLocation>
        <location evidence="1">Cell membrane</location>
        <topology evidence="1">Multi-pass membrane protein</topology>
    </subcellularLocation>
</comment>
<evidence type="ECO:0000256" key="7">
    <source>
        <dbReference type="SAM" id="Phobius"/>
    </source>
</evidence>
<feature type="transmembrane region" description="Helical" evidence="7">
    <location>
        <begin position="137"/>
        <end position="157"/>
    </location>
</feature>
<proteinExistence type="inferred from homology"/>
<dbReference type="InterPro" id="IPR005115">
    <property type="entry name" value="Gly_transporter"/>
</dbReference>
<gene>
    <name evidence="9" type="ORF">SAMN05445756_0305</name>
</gene>
<dbReference type="PANTHER" id="PTHR30506:SF3">
    <property type="entry name" value="UPF0126 INNER MEMBRANE PROTEIN YADS-RELATED"/>
    <property type="match status" value="1"/>
</dbReference>
<dbReference type="OrthoDB" id="9791874at2"/>
<name>A0A212T3H9_9MICO</name>
<evidence type="ECO:0000256" key="2">
    <source>
        <dbReference type="ARBA" id="ARBA00008193"/>
    </source>
</evidence>